<keyword evidence="5" id="KW-1185">Reference proteome</keyword>
<dbReference type="SMR" id="A0A803LPG9"/>
<comment type="similarity">
    <text evidence="1">Belongs to the GEM family.</text>
</comment>
<feature type="compositionally biased region" description="Polar residues" evidence="2">
    <location>
        <begin position="1"/>
        <end position="12"/>
    </location>
</feature>
<dbReference type="SMART" id="SM00568">
    <property type="entry name" value="GRAM"/>
    <property type="match status" value="1"/>
</dbReference>
<dbReference type="PANTHER" id="PTHR31969">
    <property type="entry name" value="GEM-LIKE PROTEIN 2"/>
    <property type="match status" value="1"/>
</dbReference>
<dbReference type="Gene3D" id="2.30.29.30">
    <property type="entry name" value="Pleckstrin-homology domain (PH domain)/Phosphotyrosine-binding domain (PTB)"/>
    <property type="match status" value="1"/>
</dbReference>
<name>A0A803LPG9_CHEQI</name>
<sequence length="211" mass="23041">MNIHSTPTNSGNPYIKSSPASPPITAANTLTSIGQMLESGTKKVESFAGNLFTHFRTGPGITTVAASRLDHAARFVIRGGSEHVFQKEFGHIPGENLKKSHACYLSITGGPILGTLFVSNIRVGFKSDGPVWTGPGCGPGQWVYYKIVIFVNQIEAVNSVTNHTNTIQKYIEIVTKDGHEFWFMGFILYDKALSNLNEALHNSNNKFVRVS</sequence>
<feature type="domain" description="GRAM" evidence="3">
    <location>
        <begin position="83"/>
        <end position="161"/>
    </location>
</feature>
<dbReference type="EnsemblPlants" id="AUR62016848-RA">
    <property type="protein sequence ID" value="AUR62016848-RA:cds"/>
    <property type="gene ID" value="AUR62016848"/>
</dbReference>
<accession>A0A803LPG9</accession>
<evidence type="ECO:0000313" key="5">
    <source>
        <dbReference type="Proteomes" id="UP000596660"/>
    </source>
</evidence>
<organism evidence="4 5">
    <name type="scientific">Chenopodium quinoa</name>
    <name type="common">Quinoa</name>
    <dbReference type="NCBI Taxonomy" id="63459"/>
    <lineage>
        <taxon>Eukaryota</taxon>
        <taxon>Viridiplantae</taxon>
        <taxon>Streptophyta</taxon>
        <taxon>Embryophyta</taxon>
        <taxon>Tracheophyta</taxon>
        <taxon>Spermatophyta</taxon>
        <taxon>Magnoliopsida</taxon>
        <taxon>eudicotyledons</taxon>
        <taxon>Gunneridae</taxon>
        <taxon>Pentapetalae</taxon>
        <taxon>Caryophyllales</taxon>
        <taxon>Chenopodiaceae</taxon>
        <taxon>Chenopodioideae</taxon>
        <taxon>Atripliceae</taxon>
        <taxon>Chenopodium</taxon>
    </lineage>
</organism>
<reference evidence="4" key="1">
    <citation type="journal article" date="2017" name="Nature">
        <title>The genome of Chenopodium quinoa.</title>
        <authorList>
            <person name="Jarvis D.E."/>
            <person name="Ho Y.S."/>
            <person name="Lightfoot D.J."/>
            <person name="Schmoeckel S.M."/>
            <person name="Li B."/>
            <person name="Borm T.J.A."/>
            <person name="Ohyanagi H."/>
            <person name="Mineta K."/>
            <person name="Michell C.T."/>
            <person name="Saber N."/>
            <person name="Kharbatia N.M."/>
            <person name="Rupper R.R."/>
            <person name="Sharp A.R."/>
            <person name="Dally N."/>
            <person name="Boughton B.A."/>
            <person name="Woo Y.H."/>
            <person name="Gao G."/>
            <person name="Schijlen E.G.W.M."/>
            <person name="Guo X."/>
            <person name="Momin A.A."/>
            <person name="Negrao S."/>
            <person name="Al-Babili S."/>
            <person name="Gehring C."/>
            <person name="Roessner U."/>
            <person name="Jung C."/>
            <person name="Murphy K."/>
            <person name="Arold S.T."/>
            <person name="Gojobori T."/>
            <person name="van der Linden C.G."/>
            <person name="van Loo E.N."/>
            <person name="Jellen E.N."/>
            <person name="Maughan P.J."/>
            <person name="Tester M."/>
        </authorList>
    </citation>
    <scope>NUCLEOTIDE SEQUENCE [LARGE SCALE GENOMIC DNA]</scope>
    <source>
        <strain evidence="4">cv. PI 614886</strain>
    </source>
</reference>
<dbReference type="Pfam" id="PF02893">
    <property type="entry name" value="GRAM"/>
    <property type="match status" value="1"/>
</dbReference>
<dbReference type="InterPro" id="IPR011993">
    <property type="entry name" value="PH-like_dom_sf"/>
</dbReference>
<feature type="region of interest" description="Disordered" evidence="2">
    <location>
        <begin position="1"/>
        <end position="21"/>
    </location>
</feature>
<dbReference type="InterPro" id="IPR037848">
    <property type="entry name" value="GEM-like"/>
</dbReference>
<evidence type="ECO:0000259" key="3">
    <source>
        <dbReference type="SMART" id="SM00568"/>
    </source>
</evidence>
<dbReference type="InterPro" id="IPR004182">
    <property type="entry name" value="GRAM"/>
</dbReference>
<evidence type="ECO:0000256" key="1">
    <source>
        <dbReference type="ARBA" id="ARBA00009414"/>
    </source>
</evidence>
<dbReference type="Proteomes" id="UP000596660">
    <property type="component" value="Unplaced"/>
</dbReference>
<dbReference type="Gramene" id="AUR62016848-RA">
    <property type="protein sequence ID" value="AUR62016848-RA:cds"/>
    <property type="gene ID" value="AUR62016848"/>
</dbReference>
<evidence type="ECO:0000256" key="2">
    <source>
        <dbReference type="SAM" id="MobiDB-lite"/>
    </source>
</evidence>
<dbReference type="AlphaFoldDB" id="A0A803LPG9"/>
<protein>
    <recommendedName>
        <fullName evidence="3">GRAM domain-containing protein</fullName>
    </recommendedName>
</protein>
<evidence type="ECO:0000313" key="4">
    <source>
        <dbReference type="EnsemblPlants" id="AUR62016848-RA:cds"/>
    </source>
</evidence>
<proteinExistence type="inferred from homology"/>
<reference evidence="4" key="2">
    <citation type="submission" date="2021-03" db="UniProtKB">
        <authorList>
            <consortium name="EnsemblPlants"/>
        </authorList>
    </citation>
    <scope>IDENTIFICATION</scope>
</reference>